<evidence type="ECO:0000256" key="7">
    <source>
        <dbReference type="ARBA" id="ARBA00022840"/>
    </source>
</evidence>
<organism evidence="12 13">
    <name type="scientific">Actinocorallia libanotica</name>
    <dbReference type="NCBI Taxonomy" id="46162"/>
    <lineage>
        <taxon>Bacteria</taxon>
        <taxon>Bacillati</taxon>
        <taxon>Actinomycetota</taxon>
        <taxon>Actinomycetes</taxon>
        <taxon>Streptosporangiales</taxon>
        <taxon>Thermomonosporaceae</taxon>
        <taxon>Actinocorallia</taxon>
    </lineage>
</organism>
<evidence type="ECO:0000256" key="4">
    <source>
        <dbReference type="ARBA" id="ARBA00022679"/>
    </source>
</evidence>
<dbReference type="InterPro" id="IPR011712">
    <property type="entry name" value="Sig_transdc_His_kin_sub3_dim/P"/>
</dbReference>
<evidence type="ECO:0000256" key="8">
    <source>
        <dbReference type="ARBA" id="ARBA00023012"/>
    </source>
</evidence>
<comment type="catalytic activity">
    <reaction evidence="1">
        <text>ATP + protein L-histidine = ADP + protein N-phospho-L-histidine.</text>
        <dbReference type="EC" id="2.7.13.3"/>
    </reaction>
</comment>
<dbReference type="EMBL" id="BAAAHH010000062">
    <property type="protein sequence ID" value="GAA0969187.1"/>
    <property type="molecule type" value="Genomic_DNA"/>
</dbReference>
<keyword evidence="6" id="KW-0418">Kinase</keyword>
<gene>
    <name evidence="12" type="ORF">GCM10009550_75620</name>
</gene>
<dbReference type="PANTHER" id="PTHR24421:SF10">
    <property type="entry name" value="NITRATE_NITRITE SENSOR PROTEIN NARQ"/>
    <property type="match status" value="1"/>
</dbReference>
<dbReference type="InterPro" id="IPR050482">
    <property type="entry name" value="Sensor_HK_TwoCompSys"/>
</dbReference>
<protein>
    <recommendedName>
        <fullName evidence="2">histidine kinase</fullName>
        <ecNumber evidence="2">2.7.13.3</ecNumber>
    </recommendedName>
</protein>
<keyword evidence="5" id="KW-0547">Nucleotide-binding</keyword>
<feature type="transmembrane region" description="Helical" evidence="10">
    <location>
        <begin position="52"/>
        <end position="73"/>
    </location>
</feature>
<dbReference type="InterPro" id="IPR036890">
    <property type="entry name" value="HATPase_C_sf"/>
</dbReference>
<dbReference type="Gene3D" id="1.20.5.1930">
    <property type="match status" value="1"/>
</dbReference>
<evidence type="ECO:0000256" key="9">
    <source>
        <dbReference type="SAM" id="MobiDB-lite"/>
    </source>
</evidence>
<feature type="transmembrane region" description="Helical" evidence="10">
    <location>
        <begin position="79"/>
        <end position="100"/>
    </location>
</feature>
<comment type="caution">
    <text evidence="12">The sequence shown here is derived from an EMBL/GenBank/DDBJ whole genome shotgun (WGS) entry which is preliminary data.</text>
</comment>
<evidence type="ECO:0000256" key="10">
    <source>
        <dbReference type="SAM" id="Phobius"/>
    </source>
</evidence>
<keyword evidence="10" id="KW-1133">Transmembrane helix</keyword>
<evidence type="ECO:0000313" key="13">
    <source>
        <dbReference type="Proteomes" id="UP001500665"/>
    </source>
</evidence>
<evidence type="ECO:0000259" key="11">
    <source>
        <dbReference type="Pfam" id="PF07730"/>
    </source>
</evidence>
<keyword evidence="4" id="KW-0808">Transferase</keyword>
<evidence type="ECO:0000256" key="2">
    <source>
        <dbReference type="ARBA" id="ARBA00012438"/>
    </source>
</evidence>
<name>A0ABN1S0B2_9ACTN</name>
<keyword evidence="3" id="KW-0597">Phosphoprotein</keyword>
<evidence type="ECO:0000313" key="12">
    <source>
        <dbReference type="EMBL" id="GAA0969187.1"/>
    </source>
</evidence>
<keyword evidence="10" id="KW-0472">Membrane</keyword>
<dbReference type="Gene3D" id="3.30.565.10">
    <property type="entry name" value="Histidine kinase-like ATPase, C-terminal domain"/>
    <property type="match status" value="1"/>
</dbReference>
<keyword evidence="10" id="KW-0812">Transmembrane</keyword>
<dbReference type="EC" id="2.7.13.3" evidence="2"/>
<evidence type="ECO:0000256" key="6">
    <source>
        <dbReference type="ARBA" id="ARBA00022777"/>
    </source>
</evidence>
<keyword evidence="7" id="KW-0067">ATP-binding</keyword>
<dbReference type="PANTHER" id="PTHR24421">
    <property type="entry name" value="NITRATE/NITRITE SENSOR PROTEIN NARX-RELATED"/>
    <property type="match status" value="1"/>
</dbReference>
<evidence type="ECO:0000256" key="1">
    <source>
        <dbReference type="ARBA" id="ARBA00000085"/>
    </source>
</evidence>
<sequence length="329" mass="33776">MPAIPARGGPAGHRSEGLTFSASGLSDLGPMRRRNGLPRLGRMDTARPEPPSPVWVIAPTAVAVLSVSFPSVAGGGGHLAVALPIAVVALSVSLTAGAVLRARQQRRRFEHRLASWAGERAAQAERLRIARELHDLVSHGLGLITVRAAVARTAGDGDPAEQAAALADVERVGRETTTELRRMLSVLRDPEAAAESAPLRPAESMADLPSIVEAARDAGLDVRLSRAEPGAISPGAQLAVCAVVREALHNVLRHAGPTGVEVSVICDGPAVAVTVRDHGPVAGWKAEPGAGHGLEGLRERVAALGGTLEAGPCGDGFVLAARLPDGAGL</sequence>
<proteinExistence type="predicted"/>
<dbReference type="Proteomes" id="UP001500665">
    <property type="component" value="Unassembled WGS sequence"/>
</dbReference>
<evidence type="ECO:0000256" key="5">
    <source>
        <dbReference type="ARBA" id="ARBA00022741"/>
    </source>
</evidence>
<keyword evidence="8" id="KW-0902">Two-component regulatory system</keyword>
<feature type="domain" description="Signal transduction histidine kinase subgroup 3 dimerisation and phosphoacceptor" evidence="11">
    <location>
        <begin position="125"/>
        <end position="191"/>
    </location>
</feature>
<accession>A0ABN1S0B2</accession>
<keyword evidence="13" id="KW-1185">Reference proteome</keyword>
<dbReference type="SUPFAM" id="SSF55874">
    <property type="entry name" value="ATPase domain of HSP90 chaperone/DNA topoisomerase II/histidine kinase"/>
    <property type="match status" value="1"/>
</dbReference>
<feature type="region of interest" description="Disordered" evidence="9">
    <location>
        <begin position="1"/>
        <end position="51"/>
    </location>
</feature>
<dbReference type="Pfam" id="PF07730">
    <property type="entry name" value="HisKA_3"/>
    <property type="match status" value="1"/>
</dbReference>
<reference evidence="12 13" key="1">
    <citation type="journal article" date="2019" name="Int. J. Syst. Evol. Microbiol.">
        <title>The Global Catalogue of Microorganisms (GCM) 10K type strain sequencing project: providing services to taxonomists for standard genome sequencing and annotation.</title>
        <authorList>
            <consortium name="The Broad Institute Genomics Platform"/>
            <consortium name="The Broad Institute Genome Sequencing Center for Infectious Disease"/>
            <person name="Wu L."/>
            <person name="Ma J."/>
        </authorList>
    </citation>
    <scope>NUCLEOTIDE SEQUENCE [LARGE SCALE GENOMIC DNA]</scope>
    <source>
        <strain evidence="12 13">JCM 10696</strain>
    </source>
</reference>
<evidence type="ECO:0000256" key="3">
    <source>
        <dbReference type="ARBA" id="ARBA00022553"/>
    </source>
</evidence>
<dbReference type="CDD" id="cd16917">
    <property type="entry name" value="HATPase_UhpB-NarQ-NarX-like"/>
    <property type="match status" value="1"/>
</dbReference>